<accession>A0A4R5PMY1</accession>
<gene>
    <name evidence="2" type="ORF">E2A64_03995</name>
</gene>
<dbReference type="Pfam" id="PF10135">
    <property type="entry name" value="Rod-binding"/>
    <property type="match status" value="1"/>
</dbReference>
<evidence type="ECO:0000313" key="2">
    <source>
        <dbReference type="EMBL" id="TDH38289.1"/>
    </source>
</evidence>
<protein>
    <submittedName>
        <fullName evidence="2">Rod-binding protein</fullName>
    </submittedName>
</protein>
<dbReference type="InterPro" id="IPR019301">
    <property type="entry name" value="Flagellar_prot_FlgJ_N"/>
</dbReference>
<reference evidence="2 3" key="1">
    <citation type="journal article" date="2013" name="Int. J. Syst. Evol. Microbiol.">
        <title>Hoeflea suaedae sp. nov., an endophytic bacterium isolated from the root of the halophyte Suaeda maritima.</title>
        <authorList>
            <person name="Chung E.J."/>
            <person name="Park J.A."/>
            <person name="Pramanik P."/>
            <person name="Bibi F."/>
            <person name="Jeon C.O."/>
            <person name="Chung Y.R."/>
        </authorList>
    </citation>
    <scope>NUCLEOTIDE SEQUENCE [LARGE SCALE GENOMIC DNA]</scope>
    <source>
        <strain evidence="2 3">YC6898</strain>
    </source>
</reference>
<evidence type="ECO:0000313" key="3">
    <source>
        <dbReference type="Proteomes" id="UP000295131"/>
    </source>
</evidence>
<proteinExistence type="predicted"/>
<feature type="domain" description="Flagellar protein FlgJ N-terminal" evidence="1">
    <location>
        <begin position="141"/>
        <end position="187"/>
    </location>
</feature>
<dbReference type="Proteomes" id="UP000295131">
    <property type="component" value="Unassembled WGS sequence"/>
</dbReference>
<dbReference type="AlphaFoldDB" id="A0A4R5PMY1"/>
<evidence type="ECO:0000259" key="1">
    <source>
        <dbReference type="Pfam" id="PF10135"/>
    </source>
</evidence>
<dbReference type="EMBL" id="SMSI01000001">
    <property type="protein sequence ID" value="TDH38289.1"/>
    <property type="molecule type" value="Genomic_DNA"/>
</dbReference>
<organism evidence="2 3">
    <name type="scientific">Pseudohoeflea suaedae</name>
    <dbReference type="NCBI Taxonomy" id="877384"/>
    <lineage>
        <taxon>Bacteria</taxon>
        <taxon>Pseudomonadati</taxon>
        <taxon>Pseudomonadota</taxon>
        <taxon>Alphaproteobacteria</taxon>
        <taxon>Hyphomicrobiales</taxon>
        <taxon>Rhizobiaceae</taxon>
        <taxon>Pseudohoeflea</taxon>
    </lineage>
</organism>
<name>A0A4R5PMY1_9HYPH</name>
<comment type="caution">
    <text evidence="2">The sequence shown here is derived from an EMBL/GenBank/DDBJ whole genome shotgun (WGS) entry which is preliminary data.</text>
</comment>
<keyword evidence="3" id="KW-1185">Reference proteome</keyword>
<sequence length="236" mass="25007">MTVFSTFSTRPWREKAAQAQRKFHLRLYGNRMRRTASVLGTVFGGNMAISVPSDLVLDVVNAASPEAARKAENMLAAAAATKARASAATDRFTTEVADLRGDTSASLVDLRSRLEAAASEVEVPEAYRKFEAMVLGNFVQSMLPSDNEDVYGKGTAGDIWKGMMADKIGQVISEGGGIGIAERMAKQAANLVVPAGALSESVVNKTANLVSEVQMTILDDVTGIGDHAKDKGGKVL</sequence>